<keyword evidence="4" id="KW-1185">Reference proteome</keyword>
<evidence type="ECO:0000256" key="1">
    <source>
        <dbReference type="SAM" id="MobiDB-lite"/>
    </source>
</evidence>
<feature type="transmembrane region" description="Helical" evidence="2">
    <location>
        <begin position="130"/>
        <end position="151"/>
    </location>
</feature>
<comment type="caution">
    <text evidence="3">The sequence shown here is derived from an EMBL/GenBank/DDBJ whole genome shotgun (WGS) entry which is preliminary data.</text>
</comment>
<organism evidence="3 4">
    <name type="scientific">Actinomycetospora endophytica</name>
    <dbReference type="NCBI Taxonomy" id="2291215"/>
    <lineage>
        <taxon>Bacteria</taxon>
        <taxon>Bacillati</taxon>
        <taxon>Actinomycetota</taxon>
        <taxon>Actinomycetes</taxon>
        <taxon>Pseudonocardiales</taxon>
        <taxon>Pseudonocardiaceae</taxon>
        <taxon>Actinomycetospora</taxon>
    </lineage>
</organism>
<feature type="transmembrane region" description="Helical" evidence="2">
    <location>
        <begin position="47"/>
        <end position="65"/>
    </location>
</feature>
<dbReference type="PANTHER" id="PTHR40761:SF1">
    <property type="entry name" value="CONSERVED INTEGRAL MEMBRANE ALANINE VALINE AND LEUCINE RICH PROTEIN-RELATED"/>
    <property type="match status" value="1"/>
</dbReference>
<dbReference type="RefSeq" id="WP_230739400.1">
    <property type="nucleotide sequence ID" value="NZ_JAJNDB010000008.1"/>
</dbReference>
<keyword evidence="2" id="KW-0812">Transmembrane</keyword>
<proteinExistence type="predicted"/>
<feature type="transmembrane region" description="Helical" evidence="2">
    <location>
        <begin position="98"/>
        <end position="118"/>
    </location>
</feature>
<reference evidence="3 4" key="1">
    <citation type="submission" date="2021-11" db="EMBL/GenBank/DDBJ databases">
        <title>Draft genome sequence of Actinomycetospora sp. SF1 isolated from the rhizosphere soil.</title>
        <authorList>
            <person name="Duangmal K."/>
            <person name="Chantavorakit T."/>
        </authorList>
    </citation>
    <scope>NUCLEOTIDE SEQUENCE [LARGE SCALE GENOMIC DNA]</scope>
    <source>
        <strain evidence="3 4">TBRC 5722</strain>
    </source>
</reference>
<keyword evidence="2" id="KW-0472">Membrane</keyword>
<dbReference type="Proteomes" id="UP001199469">
    <property type="component" value="Unassembled WGS sequence"/>
</dbReference>
<dbReference type="NCBIfam" id="NF038012">
    <property type="entry name" value="DMT_1"/>
    <property type="match status" value="1"/>
</dbReference>
<dbReference type="Gene3D" id="1.10.3730.20">
    <property type="match status" value="1"/>
</dbReference>
<feature type="transmembrane region" description="Helical" evidence="2">
    <location>
        <begin position="72"/>
        <end position="92"/>
    </location>
</feature>
<evidence type="ECO:0000313" key="4">
    <source>
        <dbReference type="Proteomes" id="UP001199469"/>
    </source>
</evidence>
<dbReference type="SUPFAM" id="SSF103481">
    <property type="entry name" value="Multidrug resistance efflux transporter EmrE"/>
    <property type="match status" value="1"/>
</dbReference>
<gene>
    <name evidence="3" type="ORF">LQ327_28800</name>
</gene>
<accession>A0ABS8PK68</accession>
<name>A0ABS8PK68_9PSEU</name>
<dbReference type="EMBL" id="JAJNDB010000008">
    <property type="protein sequence ID" value="MCD2197379.1"/>
    <property type="molecule type" value="Genomic_DNA"/>
</dbReference>
<dbReference type="InterPro" id="IPR037185">
    <property type="entry name" value="EmrE-like"/>
</dbReference>
<evidence type="ECO:0000313" key="3">
    <source>
        <dbReference type="EMBL" id="MCD2197379.1"/>
    </source>
</evidence>
<evidence type="ECO:0000256" key="2">
    <source>
        <dbReference type="SAM" id="Phobius"/>
    </source>
</evidence>
<dbReference type="PANTHER" id="PTHR40761">
    <property type="entry name" value="CONSERVED INTEGRAL MEMBRANE ALANINE VALINE AND LEUCINE RICH PROTEIN-RELATED"/>
    <property type="match status" value="1"/>
</dbReference>
<protein>
    <submittedName>
        <fullName evidence="3">DMT family transporter</fullName>
    </submittedName>
</protein>
<feature type="transmembrane region" description="Helical" evidence="2">
    <location>
        <begin position="190"/>
        <end position="213"/>
    </location>
</feature>
<keyword evidence="2" id="KW-1133">Transmembrane helix</keyword>
<feature type="transmembrane region" description="Helical" evidence="2">
    <location>
        <begin position="253"/>
        <end position="273"/>
    </location>
</feature>
<feature type="region of interest" description="Disordered" evidence="1">
    <location>
        <begin position="282"/>
        <end position="304"/>
    </location>
</feature>
<sequence length="304" mass="31898">MAVVLVLLACLGNALALTLQRKAAQDSARQRGRSAGSFRDMVRRPPWLFGILIFALAIICQISALRLGSVSLVQPVLVMELPFTLLVGWWILGGALRPYEWAAVATMSVGLVVMLASLRPHGGDALAAGNVRWILGVLVTSAVLAITVGIATRSRAAGKAAFFGIAAGIGSGFVAVIFKAMTDALAIGGLWMVLTTWQTYLLIPVAPIAFWTLQSGLRAGRLLASQPGLTLGNPLLAFLWGTVLLGEQVAGGAWLWGGFLGAVLLTVGVFLLARSPVLAAQEGSPRDRPTTKAASGGAERRRPQ</sequence>
<feature type="transmembrane region" description="Helical" evidence="2">
    <location>
        <begin position="157"/>
        <end position="178"/>
    </location>
</feature>